<protein>
    <recommendedName>
        <fullName evidence="3">HTH cro/C1-type domain-containing protein</fullName>
    </recommendedName>
</protein>
<proteinExistence type="predicted"/>
<dbReference type="RefSeq" id="WP_091629099.1">
    <property type="nucleotide sequence ID" value="NZ_FMIC01000002.1"/>
</dbReference>
<evidence type="ECO:0000313" key="1">
    <source>
        <dbReference type="EMBL" id="SCL66957.1"/>
    </source>
</evidence>
<evidence type="ECO:0000313" key="2">
    <source>
        <dbReference type="Proteomes" id="UP000199343"/>
    </source>
</evidence>
<dbReference type="AlphaFoldDB" id="A0A1C6VL46"/>
<dbReference type="InterPro" id="IPR010982">
    <property type="entry name" value="Lambda_DNA-bd_dom_sf"/>
</dbReference>
<evidence type="ECO:0008006" key="3">
    <source>
        <dbReference type="Google" id="ProtNLM"/>
    </source>
</evidence>
<dbReference type="Gene3D" id="3.30.870.10">
    <property type="entry name" value="Endonuclease Chain A"/>
    <property type="match status" value="1"/>
</dbReference>
<gene>
    <name evidence="1" type="ORF">GA0070608_3407</name>
</gene>
<dbReference type="SUPFAM" id="SSF47413">
    <property type="entry name" value="lambda repressor-like DNA-binding domains"/>
    <property type="match status" value="1"/>
</dbReference>
<dbReference type="EMBL" id="FMIC01000002">
    <property type="protein sequence ID" value="SCL66957.1"/>
    <property type="molecule type" value="Genomic_DNA"/>
</dbReference>
<reference evidence="1 2" key="1">
    <citation type="submission" date="2016-06" db="EMBL/GenBank/DDBJ databases">
        <authorList>
            <person name="Kjaerup R.B."/>
            <person name="Dalgaard T.S."/>
            <person name="Juul-Madsen H.R."/>
        </authorList>
    </citation>
    <scope>NUCLEOTIDE SEQUENCE [LARGE SCALE GENOMIC DNA]</scope>
    <source>
        <strain evidence="1 2">DSM 43363</strain>
    </source>
</reference>
<dbReference type="SUPFAM" id="SSF56024">
    <property type="entry name" value="Phospholipase D/nuclease"/>
    <property type="match status" value="1"/>
</dbReference>
<dbReference type="STRING" id="47871.GA0070608_3407"/>
<dbReference type="Proteomes" id="UP000199343">
    <property type="component" value="Unassembled WGS sequence"/>
</dbReference>
<dbReference type="Gene3D" id="1.10.260.40">
    <property type="entry name" value="lambda repressor-like DNA-binding domains"/>
    <property type="match status" value="1"/>
</dbReference>
<dbReference type="CDD" id="cd00093">
    <property type="entry name" value="HTH_XRE"/>
    <property type="match status" value="1"/>
</dbReference>
<dbReference type="GO" id="GO:0003677">
    <property type="term" value="F:DNA binding"/>
    <property type="evidence" value="ECO:0007669"/>
    <property type="project" value="InterPro"/>
</dbReference>
<accession>A0A1C6VL46</accession>
<organism evidence="1 2">
    <name type="scientific">Micromonospora peucetia</name>
    <dbReference type="NCBI Taxonomy" id="47871"/>
    <lineage>
        <taxon>Bacteria</taxon>
        <taxon>Bacillati</taxon>
        <taxon>Actinomycetota</taxon>
        <taxon>Actinomycetes</taxon>
        <taxon>Micromonosporales</taxon>
        <taxon>Micromonosporaceae</taxon>
        <taxon>Micromonospora</taxon>
    </lineage>
</organism>
<sequence>MPNDRLRDAMLRKGLTPTAIAEHVGVDPKTVERWITQGRAPYPRYRHAIAALVRESESYLWPNAMPQERANRVAESEVVQVYPRRAAVPDDLWRRLISQAQERIGILVYAGLFLPEQQPQLVATLKAKAAAGIQVEILLGDPDSPEVAQRGAEEGIGDAMGGKVRNVLAFYQRLRDVQGVTVHFHRTTLYNSIFRFDDEMLVNSHVFGFPAAHTPVMHLRRLAGGDLFGTYTDSFDRVWETSVPVWKPVVAG</sequence>
<dbReference type="OrthoDB" id="8438314at2"/>
<name>A0A1C6VL46_9ACTN</name>
<dbReference type="InterPro" id="IPR001387">
    <property type="entry name" value="Cro/C1-type_HTH"/>
</dbReference>